<dbReference type="PROSITE" id="PS51257">
    <property type="entry name" value="PROKAR_LIPOPROTEIN"/>
    <property type="match status" value="1"/>
</dbReference>
<proteinExistence type="predicted"/>
<evidence type="ECO:0000313" key="2">
    <source>
        <dbReference type="Proteomes" id="UP000186230"/>
    </source>
</evidence>
<dbReference type="SUPFAM" id="SSF52058">
    <property type="entry name" value="L domain-like"/>
    <property type="match status" value="1"/>
</dbReference>
<dbReference type="Proteomes" id="UP000186230">
    <property type="component" value="Chromosome"/>
</dbReference>
<evidence type="ECO:0000313" key="1">
    <source>
        <dbReference type="EMBL" id="APU68382.1"/>
    </source>
</evidence>
<protein>
    <submittedName>
        <fullName evidence="1">Uncharacterized protein</fullName>
    </submittedName>
</protein>
<sequence length="560" mass="63889">MKISILRVLLCLSLLVSCSKDEPSDPENIPETESFELEEKIVGTWNVDNSETLASEGFEKQSADACYFYSFIFHADGTFIINYRGGTLTGNYTVKSEKQIDLGNAGELGNIRFTNESLSFSAQLTDICSKNIQSSPGNVHEVGECYSFLNCNDATVWQAEIDGTKIFIEFKDYDNGTWFRRYENWNAYRCYSVENNQIHEGELVLTDNSPNRLSFIHSKTSGNVIYTYGIIDGELKEFINGESTESRAYQPVERSELESLLTTECGEKTYVPDDEFEGYLISLGYDNVLDNYVLTEKIKIIADLSLAFDENMDVSLEGIEDFTALQKLDIWYGKIAEINLSNNKNLERLFMSSPVLESLDLSSNSKLQSFYYERGKAKTILLPQSGSLRGFEITYTESIETMDISNQPNLEYVIIESENFRELISDTDSNLKDLQLNSFVLEELNYSLFPNLERLSIGYTKINDYNWSALKELRELFLYNTENVSTLNLSDNQKLENISFSTFSLNSLDISANLNLNGMFLTRMDNLSCVKVDQVHLDRMQQQPLMWNSDDHISFSLNCD</sequence>
<accession>A0A1L7I5K6</accession>
<dbReference type="RefSeq" id="WP_083644160.1">
    <property type="nucleotide sequence ID" value="NZ_AMRU01000001.1"/>
</dbReference>
<keyword evidence="2" id="KW-1185">Reference proteome</keyword>
<organism evidence="1 2">
    <name type="scientific">Christiangramia flava JLT2011</name>
    <dbReference type="NCBI Taxonomy" id="1229726"/>
    <lineage>
        <taxon>Bacteria</taxon>
        <taxon>Pseudomonadati</taxon>
        <taxon>Bacteroidota</taxon>
        <taxon>Flavobacteriia</taxon>
        <taxon>Flavobacteriales</taxon>
        <taxon>Flavobacteriaceae</taxon>
        <taxon>Christiangramia</taxon>
    </lineage>
</organism>
<name>A0A1L7I5K6_9FLAO</name>
<dbReference type="KEGG" id="gfl:GRFL_1658"/>
<dbReference type="EMBL" id="CP016359">
    <property type="protein sequence ID" value="APU68382.1"/>
    <property type="molecule type" value="Genomic_DNA"/>
</dbReference>
<dbReference type="AlphaFoldDB" id="A0A1L7I5K6"/>
<gene>
    <name evidence="1" type="ORF">GRFL_1658</name>
</gene>
<dbReference type="InterPro" id="IPR032675">
    <property type="entry name" value="LRR_dom_sf"/>
</dbReference>
<dbReference type="Gene3D" id="3.80.10.10">
    <property type="entry name" value="Ribonuclease Inhibitor"/>
    <property type="match status" value="1"/>
</dbReference>
<reference evidence="1 2" key="1">
    <citation type="submission" date="2016-07" db="EMBL/GenBank/DDBJ databases">
        <title>Multi-omics approach to identify versatile polysaccharide utilization systems of a marine flavobacterium Gramella flava.</title>
        <authorList>
            <person name="Tang K."/>
        </authorList>
    </citation>
    <scope>NUCLEOTIDE SEQUENCE [LARGE SCALE GENOMIC DNA]</scope>
    <source>
        <strain evidence="1 2">JLT2011</strain>
    </source>
</reference>